<feature type="region of interest" description="Disordered" evidence="8">
    <location>
        <begin position="263"/>
        <end position="283"/>
    </location>
</feature>
<feature type="transmembrane region" description="Helical" evidence="7">
    <location>
        <begin position="194"/>
        <end position="217"/>
    </location>
</feature>
<evidence type="ECO:0000256" key="6">
    <source>
        <dbReference type="ARBA" id="ARBA00023136"/>
    </source>
</evidence>
<evidence type="ECO:0000256" key="2">
    <source>
        <dbReference type="ARBA" id="ARBA00022448"/>
    </source>
</evidence>
<comment type="similarity">
    <text evidence="7">Belongs to the binding-protein-dependent transport system permease family.</text>
</comment>
<feature type="transmembrane region" description="Helical" evidence="7">
    <location>
        <begin position="237"/>
        <end position="255"/>
    </location>
</feature>
<gene>
    <name evidence="10" type="ORF">AACH11_19975</name>
</gene>
<accession>A0ABU9BEZ4</accession>
<evidence type="ECO:0000256" key="7">
    <source>
        <dbReference type="RuleBase" id="RU363032"/>
    </source>
</evidence>
<keyword evidence="3" id="KW-1003">Cell membrane</keyword>
<comment type="subcellular location">
    <subcellularLocation>
        <location evidence="1 7">Cell membrane</location>
        <topology evidence="1 7">Multi-pass membrane protein</topology>
    </subcellularLocation>
</comment>
<feature type="transmembrane region" description="Helical" evidence="7">
    <location>
        <begin position="134"/>
        <end position="152"/>
    </location>
</feature>
<dbReference type="Gene3D" id="1.10.3720.10">
    <property type="entry name" value="MetI-like"/>
    <property type="match status" value="1"/>
</dbReference>
<feature type="transmembrane region" description="Helical" evidence="7">
    <location>
        <begin position="108"/>
        <end position="128"/>
    </location>
</feature>
<dbReference type="PANTHER" id="PTHR43386">
    <property type="entry name" value="OLIGOPEPTIDE TRANSPORT SYSTEM PERMEASE PROTEIN APPC"/>
    <property type="match status" value="1"/>
</dbReference>
<protein>
    <submittedName>
        <fullName evidence="10">ABC transporter permease subunit</fullName>
    </submittedName>
</protein>
<evidence type="ECO:0000256" key="5">
    <source>
        <dbReference type="ARBA" id="ARBA00022989"/>
    </source>
</evidence>
<comment type="caution">
    <text evidence="10">The sequence shown here is derived from an EMBL/GenBank/DDBJ whole genome shotgun (WGS) entry which is preliminary data.</text>
</comment>
<dbReference type="PANTHER" id="PTHR43386:SF1">
    <property type="entry name" value="D,D-DIPEPTIDE TRANSPORT SYSTEM PERMEASE PROTEIN DDPC-RELATED"/>
    <property type="match status" value="1"/>
</dbReference>
<keyword evidence="2 7" id="KW-0813">Transport</keyword>
<dbReference type="Proteomes" id="UP001368500">
    <property type="component" value="Unassembled WGS sequence"/>
</dbReference>
<organism evidence="10 11">
    <name type="scientific">Pseudaquabacterium rugosum</name>
    <dbReference type="NCBI Taxonomy" id="2984194"/>
    <lineage>
        <taxon>Bacteria</taxon>
        <taxon>Pseudomonadati</taxon>
        <taxon>Pseudomonadota</taxon>
        <taxon>Betaproteobacteria</taxon>
        <taxon>Burkholderiales</taxon>
        <taxon>Sphaerotilaceae</taxon>
        <taxon>Pseudaquabacterium</taxon>
    </lineage>
</organism>
<reference evidence="10 11" key="1">
    <citation type="submission" date="2024-04" db="EMBL/GenBank/DDBJ databases">
        <title>Novel species of the genus Ideonella isolated from streams.</title>
        <authorList>
            <person name="Lu H."/>
        </authorList>
    </citation>
    <scope>NUCLEOTIDE SEQUENCE [LARGE SCALE GENOMIC DNA]</scope>
    <source>
        <strain evidence="10 11">BYS139W</strain>
    </source>
</reference>
<keyword evidence="5 7" id="KW-1133">Transmembrane helix</keyword>
<feature type="transmembrane region" description="Helical" evidence="7">
    <location>
        <begin position="74"/>
        <end position="96"/>
    </location>
</feature>
<dbReference type="InterPro" id="IPR035906">
    <property type="entry name" value="MetI-like_sf"/>
</dbReference>
<evidence type="ECO:0000313" key="11">
    <source>
        <dbReference type="Proteomes" id="UP001368500"/>
    </source>
</evidence>
<evidence type="ECO:0000259" key="9">
    <source>
        <dbReference type="PROSITE" id="PS50928"/>
    </source>
</evidence>
<dbReference type="EMBL" id="JBBUTF010000021">
    <property type="protein sequence ID" value="MEK8028246.1"/>
    <property type="molecule type" value="Genomic_DNA"/>
</dbReference>
<keyword evidence="4 7" id="KW-0812">Transmembrane</keyword>
<dbReference type="SUPFAM" id="SSF161098">
    <property type="entry name" value="MetI-like"/>
    <property type="match status" value="1"/>
</dbReference>
<evidence type="ECO:0000256" key="8">
    <source>
        <dbReference type="SAM" id="MobiDB-lite"/>
    </source>
</evidence>
<sequence length="283" mass="29158">MRDLTPARPAPWAALGVLGLLAAVAGLTSLLAPDPHLQDLMGSLQAPDVRHWLGTDHLGRDQLARLGEGLRTSVGLALASAALAVAVGTAAGLLAALRGGLTDRALCLLADAVAAIPGLLWVLLLAALAPGEKWAIYGGLVLTAWVEFFRLMRARARSALTGPPVQAARLLGFGPGYILHWHVLRPAAALLARLWVYAVATAVLAVAALGFISVGLRPPQAELGLLMTEALPYWQDAPWLLAAPVLALILVLGALQALTGPRTTDPAPAPAPAPDAAAQESAA</sequence>
<feature type="domain" description="ABC transmembrane type-1" evidence="9">
    <location>
        <begin position="70"/>
        <end position="259"/>
    </location>
</feature>
<feature type="transmembrane region" description="Helical" evidence="7">
    <location>
        <begin position="12"/>
        <end position="32"/>
    </location>
</feature>
<keyword evidence="11" id="KW-1185">Reference proteome</keyword>
<evidence type="ECO:0000256" key="1">
    <source>
        <dbReference type="ARBA" id="ARBA00004651"/>
    </source>
</evidence>
<evidence type="ECO:0000256" key="3">
    <source>
        <dbReference type="ARBA" id="ARBA00022475"/>
    </source>
</evidence>
<dbReference type="PROSITE" id="PS50928">
    <property type="entry name" value="ABC_TM1"/>
    <property type="match status" value="1"/>
</dbReference>
<proteinExistence type="inferred from homology"/>
<feature type="compositionally biased region" description="Low complexity" evidence="8">
    <location>
        <begin position="274"/>
        <end position="283"/>
    </location>
</feature>
<dbReference type="InterPro" id="IPR050366">
    <property type="entry name" value="BP-dependent_transpt_permease"/>
</dbReference>
<name>A0ABU9BEZ4_9BURK</name>
<dbReference type="RefSeq" id="WP_341376032.1">
    <property type="nucleotide sequence ID" value="NZ_JBBUTF010000021.1"/>
</dbReference>
<dbReference type="Pfam" id="PF00528">
    <property type="entry name" value="BPD_transp_1"/>
    <property type="match status" value="1"/>
</dbReference>
<evidence type="ECO:0000313" key="10">
    <source>
        <dbReference type="EMBL" id="MEK8028246.1"/>
    </source>
</evidence>
<dbReference type="InterPro" id="IPR000515">
    <property type="entry name" value="MetI-like"/>
</dbReference>
<keyword evidence="6 7" id="KW-0472">Membrane</keyword>
<evidence type="ECO:0000256" key="4">
    <source>
        <dbReference type="ARBA" id="ARBA00022692"/>
    </source>
</evidence>